<keyword evidence="1" id="KW-1133">Transmembrane helix</keyword>
<dbReference type="KEGG" id="aal:EP13_12605"/>
<dbReference type="EMBL" id="CP008849">
    <property type="protein sequence ID" value="AIF99456.1"/>
    <property type="molecule type" value="Genomic_DNA"/>
</dbReference>
<evidence type="ECO:0008006" key="4">
    <source>
        <dbReference type="Google" id="ProtNLM"/>
    </source>
</evidence>
<keyword evidence="3" id="KW-1185">Reference proteome</keyword>
<reference evidence="2 3" key="1">
    <citation type="submission" date="2014-06" db="EMBL/GenBank/DDBJ databases">
        <title>Genomes of Alteromonas australica, a world apart.</title>
        <authorList>
            <person name="Gonzaga A."/>
            <person name="Lopez-Perez M."/>
            <person name="Rodriguez-Valera F."/>
        </authorList>
    </citation>
    <scope>NUCLEOTIDE SEQUENCE [LARGE SCALE GENOMIC DNA]</scope>
    <source>
        <strain evidence="2 3">H 17</strain>
    </source>
</reference>
<feature type="transmembrane region" description="Helical" evidence="1">
    <location>
        <begin position="27"/>
        <end position="47"/>
    </location>
</feature>
<dbReference type="Proteomes" id="UP000056090">
    <property type="component" value="Chromosome"/>
</dbReference>
<protein>
    <recommendedName>
        <fullName evidence="4">Smp protein</fullName>
    </recommendedName>
</protein>
<dbReference type="GeneID" id="78255743"/>
<gene>
    <name evidence="2" type="ORF">EP13_12605</name>
</gene>
<accession>A0A075P0U3</accession>
<keyword evidence="1" id="KW-0472">Membrane</keyword>
<dbReference type="RefSeq" id="WP_044057549.1">
    <property type="nucleotide sequence ID" value="NZ_CBCSKJ010000002.1"/>
</dbReference>
<proteinExistence type="predicted"/>
<dbReference type="AlphaFoldDB" id="A0A075P0U3"/>
<feature type="transmembrane region" description="Helical" evidence="1">
    <location>
        <begin position="171"/>
        <end position="193"/>
    </location>
</feature>
<evidence type="ECO:0000313" key="3">
    <source>
        <dbReference type="Proteomes" id="UP000056090"/>
    </source>
</evidence>
<name>A0A075P0U3_9ALTE</name>
<evidence type="ECO:0000313" key="2">
    <source>
        <dbReference type="EMBL" id="AIF99456.1"/>
    </source>
</evidence>
<keyword evidence="1" id="KW-0812">Transmembrane</keyword>
<dbReference type="eggNOG" id="COG3726">
    <property type="taxonomic scope" value="Bacteria"/>
</dbReference>
<evidence type="ECO:0000256" key="1">
    <source>
        <dbReference type="SAM" id="Phobius"/>
    </source>
</evidence>
<organism evidence="2 3">
    <name type="scientific">Alteromonas australica</name>
    <dbReference type="NCBI Taxonomy" id="589873"/>
    <lineage>
        <taxon>Bacteria</taxon>
        <taxon>Pseudomonadati</taxon>
        <taxon>Pseudomonadota</taxon>
        <taxon>Gammaproteobacteria</taxon>
        <taxon>Alteromonadales</taxon>
        <taxon>Alteromonadaceae</taxon>
        <taxon>Alteromonas/Salinimonas group</taxon>
        <taxon>Alteromonas</taxon>
    </lineage>
</organism>
<sequence>MQNQASRQRTGSKQSVSHSAYTALKRLIHTAIMGAAVALIICLFVVYEKYQSQWVSVQTEQPGRSVSQQYAKILAPALSSSDITELENLATIAVSDPAVMSVSIFDSKGKYIAPLPRGESVVTLTRKNPIPPVTYLEVIEGDEGQTLGYLSVNIDTGYILDNPLTLRQQQVFIAILIIALALIVGIYITRGFYKFRPWLTRVLHTNDKLTQHP</sequence>